<organism evidence="3 4">
    <name type="scientific">Angomonas deanei</name>
    <dbReference type="NCBI Taxonomy" id="59799"/>
    <lineage>
        <taxon>Eukaryota</taxon>
        <taxon>Discoba</taxon>
        <taxon>Euglenozoa</taxon>
        <taxon>Kinetoplastea</taxon>
        <taxon>Metakinetoplastina</taxon>
        <taxon>Trypanosomatida</taxon>
        <taxon>Trypanosomatidae</taxon>
        <taxon>Strigomonadinae</taxon>
        <taxon>Angomonas</taxon>
    </lineage>
</organism>
<feature type="coiled-coil region" evidence="1">
    <location>
        <begin position="108"/>
        <end position="242"/>
    </location>
</feature>
<evidence type="ECO:0000256" key="1">
    <source>
        <dbReference type="SAM" id="Coils"/>
    </source>
</evidence>
<name>A0A7G2C501_9TRYP</name>
<proteinExistence type="predicted"/>
<dbReference type="EMBL" id="LR877148">
    <property type="protein sequence ID" value="CAD2214888.1"/>
    <property type="molecule type" value="Genomic_DNA"/>
</dbReference>
<gene>
    <name evidence="3" type="ORF">ADEAN_000234100</name>
</gene>
<dbReference type="Pfam" id="PF05932">
    <property type="entry name" value="CesT"/>
    <property type="match status" value="1"/>
</dbReference>
<dbReference type="GO" id="GO:0030254">
    <property type="term" value="P:protein secretion by the type III secretion system"/>
    <property type="evidence" value="ECO:0007669"/>
    <property type="project" value="InterPro"/>
</dbReference>
<feature type="compositionally biased region" description="Polar residues" evidence="2">
    <location>
        <begin position="43"/>
        <end position="52"/>
    </location>
</feature>
<dbReference type="SUPFAM" id="SSF69635">
    <property type="entry name" value="Type III secretory system chaperone-like"/>
    <property type="match status" value="1"/>
</dbReference>
<sequence length="394" mass="43804">MVSLSPAVGSMPQQMNRSADSKTLRMTNLLKSPPEGYHPIQDTCVNTYPSNHHSCRPQPSPSHTRGLSASGSSAHSDDSPILQSPATQSLGAPSQARDSSPYSGDGYVLQLEKENKLLKDENAVLRAHLKNAERRFSTSQAQSEKEMQTLRDAVEKVKTEFEEQKMFQEEKWILKEEEYARELDLLREQRQTLKKEQEQFEREQHTLVQDLEVQLSNYQRELENKNAEIMGLETDIEQLRQNPVLCRVNGDNIDELAQLSLAEVAKTFNVGELAIDPANNTCVVDVEEYGVPLLFTVDKVTGRLYMYVTLLDFIPANTTVRCRLFEALLQASLLGKDTAGGGVGVCMSSEIILMSTSIDLRHTSPSAMAAMAIPFVQSAASWLPIVEDIASTTG</sequence>
<evidence type="ECO:0000256" key="2">
    <source>
        <dbReference type="SAM" id="MobiDB-lite"/>
    </source>
</evidence>
<dbReference type="AlphaFoldDB" id="A0A7G2C501"/>
<evidence type="ECO:0000313" key="4">
    <source>
        <dbReference type="Proteomes" id="UP000515908"/>
    </source>
</evidence>
<feature type="region of interest" description="Disordered" evidence="2">
    <location>
        <begin position="1"/>
        <end position="106"/>
    </location>
</feature>
<protein>
    <submittedName>
        <fullName evidence="3">Tir chaperone protein (CesT) family, putative</fullName>
    </submittedName>
</protein>
<dbReference type="InterPro" id="IPR010261">
    <property type="entry name" value="Tir_chaperone"/>
</dbReference>
<dbReference type="CDD" id="cd16364">
    <property type="entry name" value="T3SC_I-like"/>
    <property type="match status" value="1"/>
</dbReference>
<dbReference type="Proteomes" id="UP000515908">
    <property type="component" value="Chromosome 04"/>
</dbReference>
<reference evidence="3 4" key="1">
    <citation type="submission" date="2020-08" db="EMBL/GenBank/DDBJ databases">
        <authorList>
            <person name="Newling K."/>
            <person name="Davey J."/>
            <person name="Forrester S."/>
        </authorList>
    </citation>
    <scope>NUCLEOTIDE SEQUENCE [LARGE SCALE GENOMIC DNA]</scope>
    <source>
        <strain evidence="4">Crithidia deanei Carvalho (ATCC PRA-265)</strain>
    </source>
</reference>
<keyword evidence="4" id="KW-1185">Reference proteome</keyword>
<dbReference type="Gene3D" id="3.30.1460.10">
    <property type="match status" value="1"/>
</dbReference>
<feature type="compositionally biased region" description="Polar residues" evidence="2">
    <location>
        <begin position="81"/>
        <end position="102"/>
    </location>
</feature>
<dbReference type="VEuPathDB" id="TriTrypDB:ADEAN_000234100"/>
<evidence type="ECO:0000313" key="3">
    <source>
        <dbReference type="EMBL" id="CAD2214888.1"/>
    </source>
</evidence>
<accession>A0A7G2C501</accession>
<keyword evidence="1" id="KW-0175">Coiled coil</keyword>